<dbReference type="InterPro" id="IPR027417">
    <property type="entry name" value="P-loop_NTPase"/>
</dbReference>
<evidence type="ECO:0000256" key="1">
    <source>
        <dbReference type="ARBA" id="ARBA00022741"/>
    </source>
</evidence>
<sequence>MFSDEDQEYKKFHKICLEHYYSIFINGNKNLTKKSIDYFIENIKSCYVKDTNILTNSLIKLLQSFLEKVLDENKNLQNDDKHRIIIETFLNNSLKQSLDNLNDEVIVTTVHAAKGLEWDYVILPDMEQNQFPNYNGLCKQRKCEFSANCVYKVNESNESDFLEELSVFYVAVTRAKKEVYFTASKKSYVNENFQPITNISCLLKLPGINISQPLTKVNV</sequence>
<keyword evidence="2" id="KW-0378">Hydrolase</keyword>
<evidence type="ECO:0000256" key="4">
    <source>
        <dbReference type="ARBA" id="ARBA00022840"/>
    </source>
</evidence>
<dbReference type="PATRIC" id="fig|153151.4.peg.60"/>
<dbReference type="InterPro" id="IPR000212">
    <property type="entry name" value="DNA_helicase_UvrD/REP"/>
</dbReference>
<evidence type="ECO:0000313" key="6">
    <source>
        <dbReference type="EMBL" id="KYD28377.1"/>
    </source>
</evidence>
<keyword evidence="4" id="KW-0067">ATP-binding</keyword>
<dbReference type="PANTHER" id="PTHR11070">
    <property type="entry name" value="UVRD / RECB / PCRA DNA HELICASE FAMILY MEMBER"/>
    <property type="match status" value="1"/>
</dbReference>
<evidence type="ECO:0000313" key="7">
    <source>
        <dbReference type="Proteomes" id="UP000075324"/>
    </source>
</evidence>
<dbReference type="GO" id="GO:0003677">
    <property type="term" value="F:DNA binding"/>
    <property type="evidence" value="ECO:0007669"/>
    <property type="project" value="InterPro"/>
</dbReference>
<feature type="domain" description="UvrD-like helicase C-terminal" evidence="5">
    <location>
        <begin position="14"/>
        <end position="185"/>
    </location>
</feature>
<dbReference type="Gene3D" id="3.40.50.300">
    <property type="entry name" value="P-loop containing nucleotide triphosphate hydrolases"/>
    <property type="match status" value="1"/>
</dbReference>
<keyword evidence="1" id="KW-0547">Nucleotide-binding</keyword>
<dbReference type="GO" id="GO:0000725">
    <property type="term" value="P:recombinational repair"/>
    <property type="evidence" value="ECO:0007669"/>
    <property type="project" value="TreeGrafter"/>
</dbReference>
<dbReference type="RefSeq" id="WP_062678436.1">
    <property type="nucleotide sequence ID" value="NZ_LQYW01000082.1"/>
</dbReference>
<protein>
    <recommendedName>
        <fullName evidence="5">UvrD-like helicase C-terminal domain-containing protein</fullName>
    </recommendedName>
</protein>
<dbReference type="GO" id="GO:0016787">
    <property type="term" value="F:hydrolase activity"/>
    <property type="evidence" value="ECO:0007669"/>
    <property type="project" value="UniProtKB-KW"/>
</dbReference>
<dbReference type="GO" id="GO:0043138">
    <property type="term" value="F:3'-5' DNA helicase activity"/>
    <property type="evidence" value="ECO:0007669"/>
    <property type="project" value="TreeGrafter"/>
</dbReference>
<keyword evidence="3" id="KW-0347">Helicase</keyword>
<evidence type="ECO:0000256" key="2">
    <source>
        <dbReference type="ARBA" id="ARBA00022801"/>
    </source>
</evidence>
<dbReference type="InterPro" id="IPR014017">
    <property type="entry name" value="DNA_helicase_UvrD-like_C"/>
</dbReference>
<evidence type="ECO:0000256" key="3">
    <source>
        <dbReference type="ARBA" id="ARBA00022806"/>
    </source>
</evidence>
<dbReference type="SUPFAM" id="SSF52540">
    <property type="entry name" value="P-loop containing nucleoside triphosphate hydrolases"/>
    <property type="match status" value="1"/>
</dbReference>
<organism evidence="6 7">
    <name type="scientific">Parageobacillus toebii</name>
    <dbReference type="NCBI Taxonomy" id="153151"/>
    <lineage>
        <taxon>Bacteria</taxon>
        <taxon>Bacillati</taxon>
        <taxon>Bacillota</taxon>
        <taxon>Bacilli</taxon>
        <taxon>Bacillales</taxon>
        <taxon>Anoxybacillaceae</taxon>
        <taxon>Parageobacillus</taxon>
    </lineage>
</organism>
<dbReference type="AlphaFoldDB" id="A0A150MV76"/>
<dbReference type="GO" id="GO:0005524">
    <property type="term" value="F:ATP binding"/>
    <property type="evidence" value="ECO:0007669"/>
    <property type="project" value="UniProtKB-KW"/>
</dbReference>
<dbReference type="PANTHER" id="PTHR11070:SF2">
    <property type="entry name" value="ATP-DEPENDENT DNA HELICASE SRS2"/>
    <property type="match status" value="1"/>
</dbReference>
<comment type="caution">
    <text evidence="6">The sequence shown here is derived from an EMBL/GenBank/DDBJ whole genome shotgun (WGS) entry which is preliminary data.</text>
</comment>
<gene>
    <name evidence="6" type="ORF">B4110_3728</name>
</gene>
<accession>A0A150MV76</accession>
<proteinExistence type="predicted"/>
<reference evidence="6 7" key="1">
    <citation type="submission" date="2016-01" db="EMBL/GenBank/DDBJ databases">
        <title>Draft Genome Sequences of Seven Thermophilic Sporeformers Isolated from Foods.</title>
        <authorList>
            <person name="Berendsen E.M."/>
            <person name="Wells-Bennik M.H."/>
            <person name="Krawcyk A.O."/>
            <person name="De Jong A."/>
            <person name="Holsappel S."/>
            <person name="Eijlander R.T."/>
            <person name="Kuipers O.P."/>
        </authorList>
    </citation>
    <scope>NUCLEOTIDE SEQUENCE [LARGE SCALE GENOMIC DNA]</scope>
    <source>
        <strain evidence="6 7">B4110</strain>
    </source>
</reference>
<dbReference type="Pfam" id="PF13361">
    <property type="entry name" value="UvrD_C"/>
    <property type="match status" value="1"/>
</dbReference>
<evidence type="ECO:0000259" key="5">
    <source>
        <dbReference type="Pfam" id="PF13361"/>
    </source>
</evidence>
<dbReference type="EMBL" id="LQYW01000082">
    <property type="protein sequence ID" value="KYD28377.1"/>
    <property type="molecule type" value="Genomic_DNA"/>
</dbReference>
<name>A0A150MV76_9BACL</name>
<dbReference type="Proteomes" id="UP000075324">
    <property type="component" value="Unassembled WGS sequence"/>
</dbReference>